<name>A0ABV9BES5_9ACTN</name>
<gene>
    <name evidence="2" type="ORF">ACFPEN_06230</name>
</gene>
<dbReference type="EMBL" id="JBHSFS010000002">
    <property type="protein sequence ID" value="MFC4512528.1"/>
    <property type="molecule type" value="Genomic_DNA"/>
</dbReference>
<protein>
    <submittedName>
        <fullName evidence="2">DUF5047 domain-containing protein</fullName>
    </submittedName>
</protein>
<sequence>MYPVSTRFLAALAESHTVVTEVTLFRTDGQVETLEHTGGSVTADRGQAIRRTCTVTLADLSLIPQTAADKLATYGARVRLARGVQFSDGTRELVPLGIFRVDTVTGDPDQGPVTLAGKSLECVVTDDKFTTPYTATGTAVAAITALIQRSVPGASVINRATDAPIGPRTWDIQADPWAAVQEVAAAIGAECYVDADGVFVVAELPDLLTTAPAWTVAAGEGGVLISAKRGMTSDKVHNAVLARGENTQTNTAPVSALVVDSDPSSPTYWDGPFGHRPDFYSSSTLTTTAACTAAATLKLRAAKAPNASGDLSALPNPAVEPGDVLRVVYIDGTRELHQVQGLTIPLDEGGDAPITTISAKEDR</sequence>
<proteinExistence type="predicted"/>
<reference evidence="3" key="1">
    <citation type="journal article" date="2019" name="Int. J. Syst. Evol. Microbiol.">
        <title>The Global Catalogue of Microorganisms (GCM) 10K type strain sequencing project: providing services to taxonomists for standard genome sequencing and annotation.</title>
        <authorList>
            <consortium name="The Broad Institute Genomics Platform"/>
            <consortium name="The Broad Institute Genome Sequencing Center for Infectious Disease"/>
            <person name="Wu L."/>
            <person name="Ma J."/>
        </authorList>
    </citation>
    <scope>NUCLEOTIDE SEQUENCE [LARGE SCALE GENOMIC DNA]</scope>
    <source>
        <strain evidence="3">CECT 8064</strain>
    </source>
</reference>
<accession>A0ABV9BES5</accession>
<dbReference type="Proteomes" id="UP001595990">
    <property type="component" value="Unassembled WGS sequence"/>
</dbReference>
<dbReference type="Pfam" id="PF16466">
    <property type="entry name" value="DUF5047"/>
    <property type="match status" value="1"/>
</dbReference>
<dbReference type="RefSeq" id="WP_417922453.1">
    <property type="nucleotide sequence ID" value="NZ_JBHSFS010000002.1"/>
</dbReference>
<keyword evidence="3" id="KW-1185">Reference proteome</keyword>
<feature type="domain" description="DUF5047" evidence="1">
    <location>
        <begin position="39"/>
        <end position="166"/>
    </location>
</feature>
<evidence type="ECO:0000259" key="1">
    <source>
        <dbReference type="Pfam" id="PF16466"/>
    </source>
</evidence>
<organism evidence="2 3">
    <name type="scientific">Streptomyces ehimensis</name>
    <dbReference type="NCBI Taxonomy" id="68195"/>
    <lineage>
        <taxon>Bacteria</taxon>
        <taxon>Bacillati</taxon>
        <taxon>Actinomycetota</taxon>
        <taxon>Actinomycetes</taxon>
        <taxon>Kitasatosporales</taxon>
        <taxon>Streptomycetaceae</taxon>
        <taxon>Streptomyces</taxon>
    </lineage>
</organism>
<dbReference type="InterPro" id="IPR032490">
    <property type="entry name" value="DUF5047"/>
</dbReference>
<comment type="caution">
    <text evidence="2">The sequence shown here is derived from an EMBL/GenBank/DDBJ whole genome shotgun (WGS) entry which is preliminary data.</text>
</comment>
<evidence type="ECO:0000313" key="3">
    <source>
        <dbReference type="Proteomes" id="UP001595990"/>
    </source>
</evidence>
<evidence type="ECO:0000313" key="2">
    <source>
        <dbReference type="EMBL" id="MFC4512528.1"/>
    </source>
</evidence>
<dbReference type="SUPFAM" id="SSF69279">
    <property type="entry name" value="Phage tail proteins"/>
    <property type="match status" value="1"/>
</dbReference>